<dbReference type="Gene3D" id="3.90.1720.10">
    <property type="entry name" value="endopeptidase domain like (from Nostoc punctiforme)"/>
    <property type="match status" value="1"/>
</dbReference>
<dbReference type="EMBL" id="JADGMQ010000011">
    <property type="protein sequence ID" value="MBI1621896.1"/>
    <property type="molecule type" value="Genomic_DNA"/>
</dbReference>
<evidence type="ECO:0000256" key="1">
    <source>
        <dbReference type="ARBA" id="ARBA00007074"/>
    </source>
</evidence>
<evidence type="ECO:0000313" key="6">
    <source>
        <dbReference type="EMBL" id="MBI1621896.1"/>
    </source>
</evidence>
<reference evidence="6 7" key="1">
    <citation type="submission" date="2020-10" db="EMBL/GenBank/DDBJ databases">
        <title>Aquamicrobium zhengzhouensis sp. nov., a exopolysaccharide producing bacterium isolated from farmland soil.</title>
        <authorList>
            <person name="Wang X."/>
        </authorList>
    </citation>
    <scope>NUCLEOTIDE SEQUENCE [LARGE SCALE GENOMIC DNA]</scope>
    <source>
        <strain evidence="7">cd-1</strain>
    </source>
</reference>
<dbReference type="PANTHER" id="PTHR47359:SF3">
    <property type="entry name" value="NLP_P60 DOMAIN-CONTAINING PROTEIN-RELATED"/>
    <property type="match status" value="1"/>
</dbReference>
<dbReference type="InterPro" id="IPR041382">
    <property type="entry name" value="SH3_16"/>
</dbReference>
<proteinExistence type="inferred from homology"/>
<sequence length="283" mass="30966">MDRRLNAYRPDLADIRLKGKVEAARYVEGREMQVIAPVLDVRSAPRSDAGQDTQLLFGERVTVFEEAEGYAWLKAERDGYVGYALGSWLSAEPDDATHVIAVPRTFSYREADMKTAAKTAYSLGSRLKVVGTAETRGLSYALLASGEALVASHLRPIGDTVSDYVSVAETLEHTPYLWGGASAFGIDCSGLVQLSMRMSGQTVLRDTDMQATTIGKPLAIGTDLAGLQRGDLVFWKGHVAIMVDAETIIHANGHTMTVAREPLRQAVDRIAYIYERPTGFRRP</sequence>
<comment type="similarity">
    <text evidence="1">Belongs to the peptidase C40 family.</text>
</comment>
<accession>A0ABS0SGS9</accession>
<evidence type="ECO:0000256" key="4">
    <source>
        <dbReference type="ARBA" id="ARBA00022807"/>
    </source>
</evidence>
<dbReference type="SUPFAM" id="SSF54001">
    <property type="entry name" value="Cysteine proteinases"/>
    <property type="match status" value="1"/>
</dbReference>
<dbReference type="Pfam" id="PF18348">
    <property type="entry name" value="SH3_16"/>
    <property type="match status" value="1"/>
</dbReference>
<dbReference type="InterPro" id="IPR051794">
    <property type="entry name" value="PG_Endopeptidase_C40"/>
</dbReference>
<dbReference type="Proteomes" id="UP000601789">
    <property type="component" value="Unassembled WGS sequence"/>
</dbReference>
<evidence type="ECO:0000259" key="5">
    <source>
        <dbReference type="PROSITE" id="PS51935"/>
    </source>
</evidence>
<dbReference type="Gene3D" id="2.30.30.40">
    <property type="entry name" value="SH3 Domains"/>
    <property type="match status" value="1"/>
</dbReference>
<dbReference type="InterPro" id="IPR038765">
    <property type="entry name" value="Papain-like_cys_pep_sf"/>
</dbReference>
<dbReference type="InterPro" id="IPR000064">
    <property type="entry name" value="NLP_P60_dom"/>
</dbReference>
<keyword evidence="3" id="KW-0378">Hydrolase</keyword>
<evidence type="ECO:0000313" key="7">
    <source>
        <dbReference type="Proteomes" id="UP000601789"/>
    </source>
</evidence>
<feature type="domain" description="NlpC/P60" evidence="5">
    <location>
        <begin position="158"/>
        <end position="283"/>
    </location>
</feature>
<name>A0ABS0SGS9_9HYPH</name>
<keyword evidence="4" id="KW-0788">Thiol protease</keyword>
<protein>
    <submittedName>
        <fullName evidence="6">C40 family peptidase</fullName>
    </submittedName>
</protein>
<dbReference type="PROSITE" id="PS51935">
    <property type="entry name" value="NLPC_P60"/>
    <property type="match status" value="1"/>
</dbReference>
<gene>
    <name evidence="6" type="ORF">IOD40_14635</name>
</gene>
<keyword evidence="7" id="KW-1185">Reference proteome</keyword>
<dbReference type="RefSeq" id="WP_198477472.1">
    <property type="nucleotide sequence ID" value="NZ_JADGMQ010000011.1"/>
</dbReference>
<organism evidence="6 7">
    <name type="scientific">Aquamicrobium zhengzhouense</name>
    <dbReference type="NCBI Taxonomy" id="2781738"/>
    <lineage>
        <taxon>Bacteria</taxon>
        <taxon>Pseudomonadati</taxon>
        <taxon>Pseudomonadota</taxon>
        <taxon>Alphaproteobacteria</taxon>
        <taxon>Hyphomicrobiales</taxon>
        <taxon>Phyllobacteriaceae</taxon>
        <taxon>Aquamicrobium</taxon>
    </lineage>
</organism>
<evidence type="ECO:0000256" key="2">
    <source>
        <dbReference type="ARBA" id="ARBA00022670"/>
    </source>
</evidence>
<dbReference type="PANTHER" id="PTHR47359">
    <property type="entry name" value="PEPTIDOGLYCAN DL-ENDOPEPTIDASE CWLO"/>
    <property type="match status" value="1"/>
</dbReference>
<keyword evidence="2" id="KW-0645">Protease</keyword>
<comment type="caution">
    <text evidence="6">The sequence shown here is derived from an EMBL/GenBank/DDBJ whole genome shotgun (WGS) entry which is preliminary data.</text>
</comment>
<evidence type="ECO:0000256" key="3">
    <source>
        <dbReference type="ARBA" id="ARBA00022801"/>
    </source>
</evidence>
<dbReference type="Pfam" id="PF00877">
    <property type="entry name" value="NLPC_P60"/>
    <property type="match status" value="1"/>
</dbReference>